<protein>
    <submittedName>
        <fullName evidence="3">Aminotran_1_2 domain-containing protein</fullName>
    </submittedName>
</protein>
<evidence type="ECO:0000313" key="1">
    <source>
        <dbReference type="EMBL" id="VDP20782.1"/>
    </source>
</evidence>
<reference evidence="3" key="2">
    <citation type="submission" date="2019-09" db="UniProtKB">
        <authorList>
            <consortium name="WormBaseParasite"/>
        </authorList>
    </citation>
    <scope>IDENTIFICATION</scope>
</reference>
<sequence length="203" mass="22265">MKPHYSWEMVTISVSLESAIVYCDHQCHPNSLATGIALKDTVMNQLEHPLVSKNVNMRRIIEPHMSRFFFSQGCRIGQCLMGCTKTKYNMLCEGTAGSLLLEMLTRPLSSREMSSVSFPSTTYLASVLGGLLPHQCAFLTAHDVRPQRGRARSAGSRARLGHHRTAARAALELVAKRRVARCESTLIGSAGTVGIVSAHPSRD</sequence>
<dbReference type="WBParaSite" id="HPBE_0002057801-mRNA-1">
    <property type="protein sequence ID" value="HPBE_0002057801-mRNA-1"/>
    <property type="gene ID" value="HPBE_0002057801"/>
</dbReference>
<evidence type="ECO:0000313" key="2">
    <source>
        <dbReference type="Proteomes" id="UP000050761"/>
    </source>
</evidence>
<reference evidence="1 2" key="1">
    <citation type="submission" date="2018-11" db="EMBL/GenBank/DDBJ databases">
        <authorList>
            <consortium name="Pathogen Informatics"/>
        </authorList>
    </citation>
    <scope>NUCLEOTIDE SEQUENCE [LARGE SCALE GENOMIC DNA]</scope>
</reference>
<dbReference type="Proteomes" id="UP000050761">
    <property type="component" value="Unassembled WGS sequence"/>
</dbReference>
<proteinExistence type="predicted"/>
<name>A0A3P8B382_HELPZ</name>
<dbReference type="PANTHER" id="PTHR37442:SF2">
    <property type="entry name" value="CHONDROITIN PROTEOGLYCAN 4"/>
    <property type="match status" value="1"/>
</dbReference>
<evidence type="ECO:0000313" key="3">
    <source>
        <dbReference type="WBParaSite" id="HPBE_0002057801-mRNA-1"/>
    </source>
</evidence>
<accession>A0A3P8B382</accession>
<dbReference type="PANTHER" id="PTHR37442">
    <property type="entry name" value="F18A1.7 PROTEIN-RELATED"/>
    <property type="match status" value="1"/>
</dbReference>
<dbReference type="EMBL" id="UZAH01032275">
    <property type="protein sequence ID" value="VDP20782.1"/>
    <property type="molecule type" value="Genomic_DNA"/>
</dbReference>
<organism evidence="1">
    <name type="scientific">Heligmosomoides polygyrus</name>
    <name type="common">Parasitic roundworm</name>
    <dbReference type="NCBI Taxonomy" id="6339"/>
    <lineage>
        <taxon>Eukaryota</taxon>
        <taxon>Metazoa</taxon>
        <taxon>Ecdysozoa</taxon>
        <taxon>Nematoda</taxon>
        <taxon>Chromadorea</taxon>
        <taxon>Rhabditida</taxon>
        <taxon>Rhabditina</taxon>
        <taxon>Rhabditomorpha</taxon>
        <taxon>Strongyloidea</taxon>
        <taxon>Heligmosomidae</taxon>
        <taxon>Heligmosomoides</taxon>
    </lineage>
</organism>
<dbReference type="InterPro" id="IPR053123">
    <property type="entry name" value="CPG4-like"/>
</dbReference>
<gene>
    <name evidence="1" type="ORF">HPBE_LOCUS20577</name>
</gene>
<keyword evidence="2" id="KW-1185">Reference proteome</keyword>
<dbReference type="AlphaFoldDB" id="A0A3P8B382"/>
<dbReference type="OrthoDB" id="5854862at2759"/>